<dbReference type="PROSITE" id="PS00420">
    <property type="entry name" value="SRCR_1"/>
    <property type="match status" value="1"/>
</dbReference>
<dbReference type="SUPFAM" id="SSF57184">
    <property type="entry name" value="Growth factor receptor domain"/>
    <property type="match status" value="1"/>
</dbReference>
<proteinExistence type="predicted"/>
<dbReference type="EMBL" id="CACVKT020007403">
    <property type="protein sequence ID" value="CAC5407328.1"/>
    <property type="molecule type" value="Genomic_DNA"/>
</dbReference>
<feature type="chain" id="PRO_5027014154" evidence="5">
    <location>
        <begin position="19"/>
        <end position="1020"/>
    </location>
</feature>
<sequence length="1020" mass="112950">MKVFQLLILTIGVASLYGYPEDKENYTDKKKNTLRKRSTKVGGPKCYTCSNIADPSQCTQTTQCSVDEVRRCTCNSCSNIADPSQCTQTTQCRVDEYCKETVVPGSQPQKFNLGCEKLTTCAGLDSGIIIGKRHENTRSIDGNRKRQTNSNCNRCCSSHLCNNNLCKTENPAVIPTVPGNHQTYVRLVGGANPYMGRVEVFHSGYWGSICDDGWTGINAGVVCGMLGYSREKWKFAVTAFKEKWKFAVTAFREKWKFAVTTFKEKSKFAAVTAFREKSKFAVTAFREKSKFAVTAFREKSKFAVTMYRGKEGSVGVSGAAFGSAPATAHIWMDNVNCTGYENNIDECHFNGWGVHDCSHGEDSAVECSSASQEDNMIFLLDINGDGLIYRMDLYTQSYVRIPINRLYTPTAIDYNPIEGRIYFVDGRLKQLASMHFTGDDIRELKQLDTNADLDKIEVDPINRRLFYADTGNNQIGSLSLDGSDFHIIVNSGLDEPRDVVSDPRNRIVYWSDWGSSPKIEKANYDGTGRTVVVNSNLKWPNGMAIDFDENKLYFVDAGTDKIESTDLNGGSRHTIYTETGSHFFAISIFQQYLYYTDWTEHSVMRINKDGTGRTHVGAATFRELADIRVHKYGYGLPGVVTPSPIVIDESHMFVRLVGKGGHNEGTVQVFVNGVWGSICDDQWGDVDAGVICHMLGFGREHAVAVSDARYGTSQVTPIFLDEVACSGAETHIAQCQLPQGWAIHDCGHAEDAGVKCQYNPSQIRTSIITTDSRRAEIYRIDMETGSYSAIPNQNVFNPIAIGFDSSQKTIYYSDVRLEQIRSTNIDGSGMSIVKQLAGGVPDGLAIDVTHRLLFYTDYARELVAVMNLDGSSERNVTTTGISNPRGIALDTTNRIIYWTDWGSSPKIERSGYDGTGRQAIVTTDLSLPNAIVLDTNTGKLIFADAGTNKIESVNTDGSGRQVIFEDAGAHFFGLDVDQTYIYFSDWNKEGILRINKDGTHEVNIGPPSFGRMNGIKIING</sequence>
<dbReference type="InterPro" id="IPR009030">
    <property type="entry name" value="Growth_fac_rcpt_cys_sf"/>
</dbReference>
<dbReference type="GO" id="GO:0042813">
    <property type="term" value="F:Wnt receptor activity"/>
    <property type="evidence" value="ECO:0007669"/>
    <property type="project" value="TreeGrafter"/>
</dbReference>
<feature type="domain" description="SRCR" evidence="6">
    <location>
        <begin position="185"/>
        <end position="368"/>
    </location>
</feature>
<dbReference type="Pfam" id="PF00058">
    <property type="entry name" value="Ldl_recept_b"/>
    <property type="match status" value="3"/>
</dbReference>
<reference evidence="7 8" key="1">
    <citation type="submission" date="2020-06" db="EMBL/GenBank/DDBJ databases">
        <authorList>
            <person name="Li R."/>
            <person name="Bekaert M."/>
        </authorList>
    </citation>
    <scope>NUCLEOTIDE SEQUENCE [LARGE SCALE GENOMIC DNA]</scope>
    <source>
        <strain evidence="8">wild</strain>
    </source>
</reference>
<organism evidence="7 8">
    <name type="scientific">Mytilus coruscus</name>
    <name type="common">Sea mussel</name>
    <dbReference type="NCBI Taxonomy" id="42192"/>
    <lineage>
        <taxon>Eukaryota</taxon>
        <taxon>Metazoa</taxon>
        <taxon>Spiralia</taxon>
        <taxon>Lophotrochozoa</taxon>
        <taxon>Mollusca</taxon>
        <taxon>Bivalvia</taxon>
        <taxon>Autobranchia</taxon>
        <taxon>Pteriomorphia</taxon>
        <taxon>Mytilida</taxon>
        <taxon>Mytiloidea</taxon>
        <taxon>Mytilidae</taxon>
        <taxon>Mytilinae</taxon>
        <taxon>Mytilus</taxon>
    </lineage>
</organism>
<feature type="signal peptide" evidence="5">
    <location>
        <begin position="1"/>
        <end position="18"/>
    </location>
</feature>
<dbReference type="InterPro" id="IPR036772">
    <property type="entry name" value="SRCR-like_dom_sf"/>
</dbReference>
<dbReference type="InterPro" id="IPR000033">
    <property type="entry name" value="LDLR_classB_rpt"/>
</dbReference>
<dbReference type="InterPro" id="IPR001190">
    <property type="entry name" value="SRCR"/>
</dbReference>
<comment type="caution">
    <text evidence="3">Lacks conserved residue(s) required for the propagation of feature annotation.</text>
</comment>
<dbReference type="PANTHER" id="PTHR46513:SF13">
    <property type="entry name" value="EGF-LIKE DOMAIN-CONTAINING PROTEIN"/>
    <property type="match status" value="1"/>
</dbReference>
<dbReference type="PANTHER" id="PTHR46513">
    <property type="entry name" value="VITELLOGENIN RECEPTOR-LIKE PROTEIN-RELATED-RELATED"/>
    <property type="match status" value="1"/>
</dbReference>
<evidence type="ECO:0000256" key="1">
    <source>
        <dbReference type="ARBA" id="ARBA00022729"/>
    </source>
</evidence>
<dbReference type="SMART" id="SM00202">
    <property type="entry name" value="SR"/>
    <property type="match status" value="2"/>
</dbReference>
<dbReference type="FunFam" id="2.120.10.30:FF:000132">
    <property type="entry name" value="Uncharacterized protein"/>
    <property type="match status" value="2"/>
</dbReference>
<dbReference type="GO" id="GO:0005886">
    <property type="term" value="C:plasma membrane"/>
    <property type="evidence" value="ECO:0007669"/>
    <property type="project" value="TreeGrafter"/>
</dbReference>
<dbReference type="PROSITE" id="PS50287">
    <property type="entry name" value="SRCR_2"/>
    <property type="match status" value="2"/>
</dbReference>
<feature type="repeat" description="LDL-receptor class B" evidence="4">
    <location>
        <begin position="463"/>
        <end position="505"/>
    </location>
</feature>
<evidence type="ECO:0000256" key="4">
    <source>
        <dbReference type="PROSITE-ProRule" id="PRU00461"/>
    </source>
</evidence>
<keyword evidence="1 5" id="KW-0732">Signal</keyword>
<dbReference type="FunFam" id="3.10.250.10:FF:000001">
    <property type="entry name" value="Lysyl oxidase 4 isoform X1"/>
    <property type="match status" value="1"/>
</dbReference>
<protein>
    <submittedName>
        <fullName evidence="7">LRP5_6</fullName>
    </submittedName>
</protein>
<evidence type="ECO:0000256" key="3">
    <source>
        <dbReference type="PROSITE-ProRule" id="PRU00196"/>
    </source>
</evidence>
<dbReference type="PRINTS" id="PR00258">
    <property type="entry name" value="SPERACTRCPTR"/>
</dbReference>
<dbReference type="InterPro" id="IPR050778">
    <property type="entry name" value="Cueball_EGF_LRP_Nidogen"/>
</dbReference>
<name>A0A6J8DF80_MYTCO</name>
<dbReference type="SUPFAM" id="SSF56487">
    <property type="entry name" value="SRCR-like"/>
    <property type="match status" value="2"/>
</dbReference>
<dbReference type="OrthoDB" id="536948at2759"/>
<evidence type="ECO:0000313" key="7">
    <source>
        <dbReference type="EMBL" id="CAC5407328.1"/>
    </source>
</evidence>
<accession>A0A6J8DF80</accession>
<feature type="disulfide bond" evidence="3">
    <location>
        <begin position="725"/>
        <end position="735"/>
    </location>
</feature>
<dbReference type="GO" id="GO:0060070">
    <property type="term" value="P:canonical Wnt signaling pathway"/>
    <property type="evidence" value="ECO:0007669"/>
    <property type="project" value="TreeGrafter"/>
</dbReference>
<feature type="repeat" description="LDL-receptor class B" evidence="4">
    <location>
        <begin position="894"/>
        <end position="937"/>
    </location>
</feature>
<dbReference type="Gene3D" id="3.10.250.10">
    <property type="entry name" value="SRCR-like domain"/>
    <property type="match status" value="3"/>
</dbReference>
<evidence type="ECO:0000256" key="5">
    <source>
        <dbReference type="SAM" id="SignalP"/>
    </source>
</evidence>
<feature type="repeat" description="LDL-receptor class B" evidence="4">
    <location>
        <begin position="808"/>
        <end position="850"/>
    </location>
</feature>
<evidence type="ECO:0000256" key="2">
    <source>
        <dbReference type="ARBA" id="ARBA00023157"/>
    </source>
</evidence>
<dbReference type="InterPro" id="IPR011042">
    <property type="entry name" value="6-blade_b-propeller_TolB-like"/>
</dbReference>
<dbReference type="PROSITE" id="PS51120">
    <property type="entry name" value="LDLRB"/>
    <property type="match status" value="5"/>
</dbReference>
<dbReference type="Proteomes" id="UP000507470">
    <property type="component" value="Unassembled WGS sequence"/>
</dbReference>
<feature type="repeat" description="LDL-receptor class B" evidence="4">
    <location>
        <begin position="851"/>
        <end position="893"/>
    </location>
</feature>
<dbReference type="SUPFAM" id="SSF63825">
    <property type="entry name" value="YWTD domain"/>
    <property type="match status" value="2"/>
</dbReference>
<dbReference type="SMART" id="SM00135">
    <property type="entry name" value="LY"/>
    <property type="match status" value="10"/>
</dbReference>
<evidence type="ECO:0000259" key="6">
    <source>
        <dbReference type="PROSITE" id="PS50287"/>
    </source>
</evidence>
<dbReference type="AlphaFoldDB" id="A0A6J8DF80"/>
<dbReference type="Pfam" id="PF00530">
    <property type="entry name" value="SRCR"/>
    <property type="match status" value="3"/>
</dbReference>
<feature type="domain" description="SRCR" evidence="6">
    <location>
        <begin position="654"/>
        <end position="757"/>
    </location>
</feature>
<feature type="disulfide bond" evidence="3">
    <location>
        <begin position="337"/>
        <end position="347"/>
    </location>
</feature>
<gene>
    <name evidence="7" type="ORF">MCOR_40817</name>
</gene>
<keyword evidence="2 3" id="KW-1015">Disulfide bond</keyword>
<evidence type="ECO:0000313" key="8">
    <source>
        <dbReference type="Proteomes" id="UP000507470"/>
    </source>
</evidence>
<keyword evidence="8" id="KW-1185">Reference proteome</keyword>
<feature type="repeat" description="LDL-receptor class B" evidence="4">
    <location>
        <begin position="506"/>
        <end position="549"/>
    </location>
</feature>
<dbReference type="GO" id="GO:0017147">
    <property type="term" value="F:Wnt-protein binding"/>
    <property type="evidence" value="ECO:0007669"/>
    <property type="project" value="TreeGrafter"/>
</dbReference>
<dbReference type="Gene3D" id="2.120.10.30">
    <property type="entry name" value="TolB, C-terminal domain"/>
    <property type="match status" value="2"/>
</dbReference>